<dbReference type="SUPFAM" id="SSF47384">
    <property type="entry name" value="Homodimeric domain of signal transducing histidine kinase"/>
    <property type="match status" value="1"/>
</dbReference>
<keyword evidence="9" id="KW-0902">Two-component regulatory system</keyword>
<dbReference type="Gene3D" id="6.10.340.10">
    <property type="match status" value="1"/>
</dbReference>
<proteinExistence type="predicted"/>
<evidence type="ECO:0000313" key="15">
    <source>
        <dbReference type="Proteomes" id="UP000010475"/>
    </source>
</evidence>
<dbReference type="EC" id="2.7.13.3" evidence="3"/>
<evidence type="ECO:0000313" key="14">
    <source>
        <dbReference type="EMBL" id="AFZ25404.1"/>
    </source>
</evidence>
<dbReference type="PANTHER" id="PTHR45436">
    <property type="entry name" value="SENSOR HISTIDINE KINASE YKOH"/>
    <property type="match status" value="1"/>
</dbReference>
<dbReference type="SMART" id="SM00387">
    <property type="entry name" value="HATPase_c"/>
    <property type="match status" value="1"/>
</dbReference>
<dbReference type="Gene3D" id="1.10.287.130">
    <property type="match status" value="1"/>
</dbReference>
<dbReference type="KEGG" id="csg:Cylst_3241"/>
<evidence type="ECO:0000256" key="2">
    <source>
        <dbReference type="ARBA" id="ARBA00004370"/>
    </source>
</evidence>
<dbReference type="PRINTS" id="PR00344">
    <property type="entry name" value="BCTRLSENSOR"/>
</dbReference>
<dbReference type="SMART" id="SM00388">
    <property type="entry name" value="HisKA"/>
    <property type="match status" value="1"/>
</dbReference>
<dbReference type="Pfam" id="PF00672">
    <property type="entry name" value="HAMP"/>
    <property type="match status" value="1"/>
</dbReference>
<feature type="transmembrane region" description="Helical" evidence="11">
    <location>
        <begin position="55"/>
        <end position="77"/>
    </location>
</feature>
<dbReference type="CDD" id="cd06225">
    <property type="entry name" value="HAMP"/>
    <property type="match status" value="1"/>
</dbReference>
<dbReference type="GO" id="GO:0000155">
    <property type="term" value="F:phosphorelay sensor kinase activity"/>
    <property type="evidence" value="ECO:0007669"/>
    <property type="project" value="InterPro"/>
</dbReference>
<dbReference type="PROSITE" id="PS50885">
    <property type="entry name" value="HAMP"/>
    <property type="match status" value="1"/>
</dbReference>
<dbReference type="InterPro" id="IPR004358">
    <property type="entry name" value="Sig_transdc_His_kin-like_C"/>
</dbReference>
<dbReference type="CDD" id="cd00082">
    <property type="entry name" value="HisKA"/>
    <property type="match status" value="1"/>
</dbReference>
<dbReference type="InterPro" id="IPR005467">
    <property type="entry name" value="His_kinase_dom"/>
</dbReference>
<keyword evidence="4" id="KW-0597">Phosphoprotein</keyword>
<dbReference type="PROSITE" id="PS50109">
    <property type="entry name" value="HIS_KIN"/>
    <property type="match status" value="1"/>
</dbReference>
<dbReference type="AlphaFoldDB" id="K9X004"/>
<evidence type="ECO:0000256" key="3">
    <source>
        <dbReference type="ARBA" id="ARBA00012438"/>
    </source>
</evidence>
<dbReference type="SUPFAM" id="SSF55874">
    <property type="entry name" value="ATPase domain of HSP90 chaperone/DNA topoisomerase II/histidine kinase"/>
    <property type="match status" value="1"/>
</dbReference>
<feature type="domain" description="Histidine kinase" evidence="12">
    <location>
        <begin position="332"/>
        <end position="540"/>
    </location>
</feature>
<evidence type="ECO:0000256" key="1">
    <source>
        <dbReference type="ARBA" id="ARBA00000085"/>
    </source>
</evidence>
<feature type="domain" description="HAMP" evidence="13">
    <location>
        <begin position="272"/>
        <end position="324"/>
    </location>
</feature>
<dbReference type="STRING" id="56107.Cylst_3241"/>
<sequence>MNNLIPNKELGKLKLRRLKMSVTINTFRERISGFKISQLSLVWQQVFGEARTRILLWYLLILGITFLIAIPAFRYHLYYRIDERVRQNMAADIKDFRALINGQTLIPGDELTDDEGKEMVIRPKQFNLLMSEQERITTPRSVEELRTLFRAYLLYRLPKDESYFITFIDGEFYKSSPSARPQLLARNSLLMKQWAKQTYAEQGEKEFFTSDVSNIMYIVEPLTINGQTRGVFVVAHNAAGDRTQALEAVTAIIEVSSLVFVVSLILAWLATGRILTPLRTIITTAHAISESDLTQRLPVRDQGELGKLATTFNEMMDRLEAAFASQREFVNDAGHELRTPITIIRGHLELMGDDPQEQQETLVMVMGELDRMSRLVDDLILLAKAERADFLQVATVNVAELTQELLIKAQALAERDWQLDAVAKGQIVVDRQRITEAIMNLAQNATQHTNKSDTISIGSAIAKGKVRFWVRDTGEGIPLVDQKRIFARFARTSHSRRRSEGAGLGLSIVRAIAEAHAGQVLLRSQLGKGSMFTIILPLDPPQKASNY</sequence>
<dbReference type="PATRIC" id="fig|56107.3.peg.3548"/>
<dbReference type="InterPro" id="IPR050428">
    <property type="entry name" value="TCS_sensor_his_kinase"/>
</dbReference>
<dbReference type="InterPro" id="IPR003594">
    <property type="entry name" value="HATPase_dom"/>
</dbReference>
<comment type="subcellular location">
    <subcellularLocation>
        <location evidence="2">Membrane</location>
    </subcellularLocation>
</comment>
<gene>
    <name evidence="14" type="ORF">Cylst_3241</name>
</gene>
<dbReference type="Pfam" id="PF02518">
    <property type="entry name" value="HATPase_c"/>
    <property type="match status" value="1"/>
</dbReference>
<name>K9X004_9NOST</name>
<evidence type="ECO:0000256" key="7">
    <source>
        <dbReference type="ARBA" id="ARBA00022777"/>
    </source>
</evidence>
<dbReference type="Gene3D" id="3.30.565.10">
    <property type="entry name" value="Histidine kinase-like ATPase, C-terminal domain"/>
    <property type="match status" value="1"/>
</dbReference>
<keyword evidence="8 11" id="KW-1133">Transmembrane helix</keyword>
<evidence type="ECO:0000256" key="6">
    <source>
        <dbReference type="ARBA" id="ARBA00022692"/>
    </source>
</evidence>
<evidence type="ECO:0000259" key="12">
    <source>
        <dbReference type="PROSITE" id="PS50109"/>
    </source>
</evidence>
<evidence type="ECO:0000256" key="10">
    <source>
        <dbReference type="ARBA" id="ARBA00023136"/>
    </source>
</evidence>
<dbReference type="Pfam" id="PF00512">
    <property type="entry name" value="HisKA"/>
    <property type="match status" value="1"/>
</dbReference>
<evidence type="ECO:0000256" key="8">
    <source>
        <dbReference type="ARBA" id="ARBA00022989"/>
    </source>
</evidence>
<dbReference type="InterPro" id="IPR003660">
    <property type="entry name" value="HAMP_dom"/>
</dbReference>
<protein>
    <recommendedName>
        <fullName evidence="3">histidine kinase</fullName>
        <ecNumber evidence="3">2.7.13.3</ecNumber>
    </recommendedName>
</protein>
<evidence type="ECO:0000256" key="4">
    <source>
        <dbReference type="ARBA" id="ARBA00022553"/>
    </source>
</evidence>
<dbReference type="SUPFAM" id="SSF158472">
    <property type="entry name" value="HAMP domain-like"/>
    <property type="match status" value="1"/>
</dbReference>
<keyword evidence="7 14" id="KW-0418">Kinase</keyword>
<dbReference type="InterPro" id="IPR036097">
    <property type="entry name" value="HisK_dim/P_sf"/>
</dbReference>
<keyword evidence="10 11" id="KW-0472">Membrane</keyword>
<evidence type="ECO:0000256" key="11">
    <source>
        <dbReference type="SAM" id="Phobius"/>
    </source>
</evidence>
<dbReference type="SMART" id="SM00304">
    <property type="entry name" value="HAMP"/>
    <property type="match status" value="1"/>
</dbReference>
<feature type="transmembrane region" description="Helical" evidence="11">
    <location>
        <begin position="251"/>
        <end position="270"/>
    </location>
</feature>
<dbReference type="FunFam" id="1.10.287.130:FF:000001">
    <property type="entry name" value="Two-component sensor histidine kinase"/>
    <property type="match status" value="1"/>
</dbReference>
<dbReference type="HOGENOM" id="CLU_000445_89_6_3"/>
<organism evidence="14 15">
    <name type="scientific">Cylindrospermum stagnale PCC 7417</name>
    <dbReference type="NCBI Taxonomy" id="56107"/>
    <lineage>
        <taxon>Bacteria</taxon>
        <taxon>Bacillati</taxon>
        <taxon>Cyanobacteriota</taxon>
        <taxon>Cyanophyceae</taxon>
        <taxon>Nostocales</taxon>
        <taxon>Nostocaceae</taxon>
        <taxon>Cylindrospermum</taxon>
    </lineage>
</organism>
<dbReference type="InterPro" id="IPR036890">
    <property type="entry name" value="HATPase_C_sf"/>
</dbReference>
<keyword evidence="6 11" id="KW-0812">Transmembrane</keyword>
<evidence type="ECO:0000259" key="13">
    <source>
        <dbReference type="PROSITE" id="PS50885"/>
    </source>
</evidence>
<keyword evidence="5" id="KW-0808">Transferase</keyword>
<dbReference type="EMBL" id="CP003642">
    <property type="protein sequence ID" value="AFZ25404.1"/>
    <property type="molecule type" value="Genomic_DNA"/>
</dbReference>
<dbReference type="InterPro" id="IPR003661">
    <property type="entry name" value="HisK_dim/P_dom"/>
</dbReference>
<accession>K9X004</accession>
<dbReference type="Proteomes" id="UP000010475">
    <property type="component" value="Chromosome"/>
</dbReference>
<evidence type="ECO:0000256" key="5">
    <source>
        <dbReference type="ARBA" id="ARBA00022679"/>
    </source>
</evidence>
<keyword evidence="15" id="KW-1185">Reference proteome</keyword>
<reference evidence="14 15" key="1">
    <citation type="submission" date="2012-06" db="EMBL/GenBank/DDBJ databases">
        <title>Finished chromosome of genome of Cylindrospermum stagnale PCC 7417.</title>
        <authorList>
            <consortium name="US DOE Joint Genome Institute"/>
            <person name="Gugger M."/>
            <person name="Coursin T."/>
            <person name="Rippka R."/>
            <person name="Tandeau De Marsac N."/>
            <person name="Huntemann M."/>
            <person name="Wei C.-L."/>
            <person name="Han J."/>
            <person name="Detter J.C."/>
            <person name="Han C."/>
            <person name="Tapia R."/>
            <person name="Chen A."/>
            <person name="Kyrpides N."/>
            <person name="Mavromatis K."/>
            <person name="Markowitz V."/>
            <person name="Szeto E."/>
            <person name="Ivanova N."/>
            <person name="Pagani I."/>
            <person name="Pati A."/>
            <person name="Goodwin L."/>
            <person name="Nordberg H.P."/>
            <person name="Cantor M.N."/>
            <person name="Hua S.X."/>
            <person name="Woyke T."/>
            <person name="Kerfeld C.A."/>
        </authorList>
    </citation>
    <scope>NUCLEOTIDE SEQUENCE [LARGE SCALE GENOMIC DNA]</scope>
    <source>
        <strain evidence="14 15">PCC 7417</strain>
    </source>
</reference>
<dbReference type="eggNOG" id="COG3850">
    <property type="taxonomic scope" value="Bacteria"/>
</dbReference>
<evidence type="ECO:0000256" key="9">
    <source>
        <dbReference type="ARBA" id="ARBA00023012"/>
    </source>
</evidence>
<dbReference type="PANTHER" id="PTHR45436:SF5">
    <property type="entry name" value="SENSOR HISTIDINE KINASE TRCS"/>
    <property type="match status" value="1"/>
</dbReference>
<dbReference type="eggNOG" id="COG2205">
    <property type="taxonomic scope" value="Bacteria"/>
</dbReference>
<dbReference type="GO" id="GO:0005886">
    <property type="term" value="C:plasma membrane"/>
    <property type="evidence" value="ECO:0007669"/>
    <property type="project" value="TreeGrafter"/>
</dbReference>
<comment type="catalytic activity">
    <reaction evidence="1">
        <text>ATP + protein L-histidine = ADP + protein N-phospho-L-histidine.</text>
        <dbReference type="EC" id="2.7.13.3"/>
    </reaction>
</comment>